<evidence type="ECO:0000256" key="1">
    <source>
        <dbReference type="ARBA" id="ARBA00004123"/>
    </source>
</evidence>
<evidence type="ECO:0000256" key="5">
    <source>
        <dbReference type="ARBA" id="ARBA00022833"/>
    </source>
</evidence>
<evidence type="ECO:0000259" key="12">
    <source>
        <dbReference type="Pfam" id="PF00870"/>
    </source>
</evidence>
<dbReference type="PANTHER" id="PTHR11447">
    <property type="entry name" value="CELLULAR TUMOR ANTIGEN P53"/>
    <property type="match status" value="1"/>
</dbReference>
<dbReference type="GO" id="GO:0046872">
    <property type="term" value="F:metal ion binding"/>
    <property type="evidence" value="ECO:0007669"/>
    <property type="project" value="UniProtKB-KW"/>
</dbReference>
<feature type="binding site" evidence="11">
    <location>
        <position position="229"/>
    </location>
    <ligand>
        <name>Zn(2+)</name>
        <dbReference type="ChEBI" id="CHEBI:29105"/>
    </ligand>
</feature>
<comment type="subcellular location">
    <subcellularLocation>
        <location evidence="1">Nucleus</location>
    </subcellularLocation>
</comment>
<dbReference type="GO" id="GO:0000981">
    <property type="term" value="F:DNA-binding transcription factor activity, RNA polymerase II-specific"/>
    <property type="evidence" value="ECO:0007669"/>
    <property type="project" value="TreeGrafter"/>
</dbReference>
<sequence>MPWFAIEPKTTNMLGTNVCSDSQESALMDDETYKDIEKTFGGVLPLDVTKLEIPVEENPDHLNSTSSNVDNILKRHYKEEEEDDNHYYINLCKDFMISPFNLCFTFGDGSGQDWVYSETSKKMYIKMEKVLPLRFTWEPSTTGLFLRTELAFLMDEHKSEPVRRCYNHMAMTNCVNQTMIPDKIKHVVHCVNHPESLYDEKNEHLSILTPLYAAEAGAQYFPMCLKFFCKNSCQSGMNRRATELIFTLEDQSKNTLTRCTLPIRICSCPKRDKSKDETECTEPVKRRMLTSNMSSADKHVYKVELNVVGKENYLAVYKYAYDIMAGQAAKTGQHEFYKPYLDDILNKTP</sequence>
<dbReference type="GO" id="GO:0005634">
    <property type="term" value="C:nucleus"/>
    <property type="evidence" value="ECO:0007669"/>
    <property type="project" value="UniProtKB-SubCell"/>
</dbReference>
<reference evidence="13 14" key="1">
    <citation type="submission" date="2023-03" db="EMBL/GenBank/DDBJ databases">
        <title>High recombination rates correlate with genetic variation in Cardiocondyla obscurior ants.</title>
        <authorList>
            <person name="Errbii M."/>
        </authorList>
    </citation>
    <scope>NUCLEOTIDE SEQUENCE [LARGE SCALE GENOMIC DNA]</scope>
    <source>
        <strain evidence="13">Alpha-2009</strain>
        <tissue evidence="13">Whole body</tissue>
    </source>
</reference>
<keyword evidence="5 11" id="KW-0862">Zinc</keyword>
<dbReference type="InterPro" id="IPR012346">
    <property type="entry name" value="p53/RUNT-type_TF_DNA-bd_sf"/>
</dbReference>
<name>A0AAW2EWF3_9HYME</name>
<evidence type="ECO:0000256" key="7">
    <source>
        <dbReference type="ARBA" id="ARBA00023125"/>
    </source>
</evidence>
<dbReference type="InterPro" id="IPR008967">
    <property type="entry name" value="p53-like_TF_DNA-bd_sf"/>
</dbReference>
<dbReference type="PANTHER" id="PTHR11447:SF16">
    <property type="entry name" value="P53 PROTEIN LONG FORM VARIANT 1"/>
    <property type="match status" value="1"/>
</dbReference>
<dbReference type="PRINTS" id="PR00386">
    <property type="entry name" value="P53SUPPRESSR"/>
</dbReference>
<accession>A0AAW2EWF3</accession>
<keyword evidence="8" id="KW-0010">Activator</keyword>
<evidence type="ECO:0000256" key="6">
    <source>
        <dbReference type="ARBA" id="ARBA00023015"/>
    </source>
</evidence>
<dbReference type="GO" id="GO:0000978">
    <property type="term" value="F:RNA polymerase II cis-regulatory region sequence-specific DNA binding"/>
    <property type="evidence" value="ECO:0007669"/>
    <property type="project" value="TreeGrafter"/>
</dbReference>
<dbReference type="SUPFAM" id="SSF49417">
    <property type="entry name" value="p53-like transcription factors"/>
    <property type="match status" value="1"/>
</dbReference>
<evidence type="ECO:0000313" key="14">
    <source>
        <dbReference type="Proteomes" id="UP001430953"/>
    </source>
</evidence>
<evidence type="ECO:0000256" key="10">
    <source>
        <dbReference type="ARBA" id="ARBA00023242"/>
    </source>
</evidence>
<feature type="binding site" evidence="11">
    <location>
        <position position="165"/>
    </location>
    <ligand>
        <name>Zn(2+)</name>
        <dbReference type="ChEBI" id="CHEBI:29105"/>
    </ligand>
</feature>
<dbReference type="AlphaFoldDB" id="A0AAW2EWF3"/>
<feature type="binding site" evidence="11">
    <location>
        <position position="233"/>
    </location>
    <ligand>
        <name>Zn(2+)</name>
        <dbReference type="ChEBI" id="CHEBI:29105"/>
    </ligand>
</feature>
<evidence type="ECO:0000313" key="13">
    <source>
        <dbReference type="EMBL" id="KAL0105987.1"/>
    </source>
</evidence>
<feature type="domain" description="p53 DNA-binding" evidence="12">
    <location>
        <begin position="99"/>
        <end position="278"/>
    </location>
</feature>
<keyword evidence="3" id="KW-0053">Apoptosis</keyword>
<keyword evidence="9" id="KW-0804">Transcription</keyword>
<organism evidence="13 14">
    <name type="scientific">Cardiocondyla obscurior</name>
    <dbReference type="NCBI Taxonomy" id="286306"/>
    <lineage>
        <taxon>Eukaryota</taxon>
        <taxon>Metazoa</taxon>
        <taxon>Ecdysozoa</taxon>
        <taxon>Arthropoda</taxon>
        <taxon>Hexapoda</taxon>
        <taxon>Insecta</taxon>
        <taxon>Pterygota</taxon>
        <taxon>Neoptera</taxon>
        <taxon>Endopterygota</taxon>
        <taxon>Hymenoptera</taxon>
        <taxon>Apocrita</taxon>
        <taxon>Aculeata</taxon>
        <taxon>Formicoidea</taxon>
        <taxon>Formicidae</taxon>
        <taxon>Myrmicinae</taxon>
        <taxon>Cardiocondyla</taxon>
    </lineage>
</organism>
<keyword evidence="14" id="KW-1185">Reference proteome</keyword>
<evidence type="ECO:0000256" key="3">
    <source>
        <dbReference type="ARBA" id="ARBA00022703"/>
    </source>
</evidence>
<comment type="similarity">
    <text evidence="2">Belongs to the p53 family.</text>
</comment>
<proteinExistence type="inferred from homology"/>
<comment type="caution">
    <text evidence="13">The sequence shown here is derived from an EMBL/GenBank/DDBJ whole genome shotgun (WGS) entry which is preliminary data.</text>
</comment>
<protein>
    <recommendedName>
        <fullName evidence="12">p53 DNA-binding domain-containing protein</fullName>
    </recommendedName>
</protein>
<keyword evidence="6" id="KW-0805">Transcription regulation</keyword>
<feature type="binding site" evidence="11">
    <location>
        <position position="168"/>
    </location>
    <ligand>
        <name>Zn(2+)</name>
        <dbReference type="ChEBI" id="CHEBI:29105"/>
    </ligand>
</feature>
<evidence type="ECO:0000256" key="8">
    <source>
        <dbReference type="ARBA" id="ARBA00023159"/>
    </source>
</evidence>
<dbReference type="GO" id="GO:0006915">
    <property type="term" value="P:apoptotic process"/>
    <property type="evidence" value="ECO:0007669"/>
    <property type="project" value="UniProtKB-KW"/>
</dbReference>
<evidence type="ECO:0000256" key="9">
    <source>
        <dbReference type="ARBA" id="ARBA00023163"/>
    </source>
</evidence>
<dbReference type="Gene3D" id="2.60.40.720">
    <property type="match status" value="1"/>
</dbReference>
<keyword evidence="10" id="KW-0539">Nucleus</keyword>
<dbReference type="Proteomes" id="UP001430953">
    <property type="component" value="Unassembled WGS sequence"/>
</dbReference>
<evidence type="ECO:0000256" key="4">
    <source>
        <dbReference type="ARBA" id="ARBA00022723"/>
    </source>
</evidence>
<dbReference type="InterPro" id="IPR002117">
    <property type="entry name" value="p53_tumour_suppressor"/>
</dbReference>
<evidence type="ECO:0000256" key="11">
    <source>
        <dbReference type="PIRSR" id="PIRSR602117-1"/>
    </source>
</evidence>
<gene>
    <name evidence="13" type="ORF">PUN28_016008</name>
</gene>
<dbReference type="Pfam" id="PF00870">
    <property type="entry name" value="P53"/>
    <property type="match status" value="1"/>
</dbReference>
<dbReference type="InterPro" id="IPR011615">
    <property type="entry name" value="p53_DNA-bd"/>
</dbReference>
<comment type="cofactor">
    <cofactor evidence="11">
        <name>Zn(2+)</name>
        <dbReference type="ChEBI" id="CHEBI:29105"/>
    </cofactor>
    <text evidence="11">Binds 1 zinc ion per subunit.</text>
</comment>
<keyword evidence="7" id="KW-0238">DNA-binding</keyword>
<keyword evidence="4 11" id="KW-0479">Metal-binding</keyword>
<dbReference type="EMBL" id="JADYXP020000018">
    <property type="protein sequence ID" value="KAL0105987.1"/>
    <property type="molecule type" value="Genomic_DNA"/>
</dbReference>
<dbReference type="CDD" id="cd08367">
    <property type="entry name" value="P53"/>
    <property type="match status" value="1"/>
</dbReference>
<evidence type="ECO:0000256" key="2">
    <source>
        <dbReference type="ARBA" id="ARBA00006167"/>
    </source>
</evidence>